<sequence length="79" mass="9581">MQWIKVEAQPKEQVSSHNTVFDYLSEMPEDQQEILMSDGHEIWIERYTLYDDETSFDDYLSEGKKIWWMPLPDLPIKWV</sequence>
<dbReference type="RefSeq" id="WP_023860004.1">
    <property type="nucleotide sequence ID" value="NZ_AWWH01000158.1"/>
</dbReference>
<dbReference type="Proteomes" id="UP000018559">
    <property type="component" value="Unassembled WGS sequence"/>
</dbReference>
<protein>
    <recommendedName>
        <fullName evidence="3">DUF551 domain-containing protein</fullName>
    </recommendedName>
</protein>
<gene>
    <name evidence="1" type="ORF">LEQ_0057c</name>
</gene>
<accession>V7HU50</accession>
<evidence type="ECO:0000313" key="2">
    <source>
        <dbReference type="Proteomes" id="UP000018559"/>
    </source>
</evidence>
<keyword evidence="2" id="KW-1185">Reference proteome</keyword>
<evidence type="ECO:0008006" key="3">
    <source>
        <dbReference type="Google" id="ProtNLM"/>
    </source>
</evidence>
<dbReference type="PATRIC" id="fig|1392007.3.peg.1412"/>
<evidence type="ECO:0000313" key="1">
    <source>
        <dbReference type="EMBL" id="ETA73754.1"/>
    </source>
</evidence>
<dbReference type="EMBL" id="AWWH01000158">
    <property type="protein sequence ID" value="ETA73754.1"/>
    <property type="molecule type" value="Genomic_DNA"/>
</dbReference>
<comment type="caution">
    <text evidence="1">The sequence shown here is derived from an EMBL/GenBank/DDBJ whole genome shotgun (WGS) entry which is preliminary data.</text>
</comment>
<name>V7HU50_9LACO</name>
<reference evidence="1 2" key="1">
    <citation type="journal article" date="2014" name="Genome Announc.">
        <title>The Genome of the Predominant Equine Lactobacillus Species, Lactobacillus equi, Is Reflective of Its Lifestyle Adaptations to an Herbivorous Host.</title>
        <authorList>
            <person name="O'Donnell M.M."/>
            <person name="Harris H.M."/>
            <person name="O'Toole P.W."/>
            <person name="Ross R.P."/>
        </authorList>
    </citation>
    <scope>NUCLEOTIDE SEQUENCE [LARGE SCALE GENOMIC DNA]</scope>
    <source>
        <strain evidence="1 2">DPC 6820</strain>
    </source>
</reference>
<dbReference type="AlphaFoldDB" id="V7HU50"/>
<organism evidence="1 2">
    <name type="scientific">Ligilactobacillus equi DPC 6820</name>
    <dbReference type="NCBI Taxonomy" id="1392007"/>
    <lineage>
        <taxon>Bacteria</taxon>
        <taxon>Bacillati</taxon>
        <taxon>Bacillota</taxon>
        <taxon>Bacilli</taxon>
        <taxon>Lactobacillales</taxon>
        <taxon>Lactobacillaceae</taxon>
        <taxon>Ligilactobacillus</taxon>
    </lineage>
</organism>
<proteinExistence type="predicted"/>